<organism evidence="7 8">
    <name type="scientific">Luteolibacter luteus</name>
    <dbReference type="NCBI Taxonomy" id="2728835"/>
    <lineage>
        <taxon>Bacteria</taxon>
        <taxon>Pseudomonadati</taxon>
        <taxon>Verrucomicrobiota</taxon>
        <taxon>Verrucomicrobiia</taxon>
        <taxon>Verrucomicrobiales</taxon>
        <taxon>Verrucomicrobiaceae</taxon>
        <taxon>Luteolibacter</taxon>
    </lineage>
</organism>
<dbReference type="Pfam" id="PF01250">
    <property type="entry name" value="Ribosomal_S6"/>
    <property type="match status" value="1"/>
</dbReference>
<comment type="function">
    <text evidence="4">Binds together with bS18 to 16S ribosomal RNA.</text>
</comment>
<evidence type="ECO:0000256" key="4">
    <source>
        <dbReference type="ARBA" id="ARBA00035104"/>
    </source>
</evidence>
<evidence type="ECO:0000313" key="7">
    <source>
        <dbReference type="EMBL" id="QJE96993.1"/>
    </source>
</evidence>
<proteinExistence type="inferred from homology"/>
<dbReference type="KEGG" id="luo:HHL09_14755"/>
<evidence type="ECO:0000256" key="1">
    <source>
        <dbReference type="ARBA" id="ARBA00009512"/>
    </source>
</evidence>
<dbReference type="InterPro" id="IPR014717">
    <property type="entry name" value="Transl_elong_EF1B/ribsomal_bS6"/>
</dbReference>
<evidence type="ECO:0000256" key="6">
    <source>
        <dbReference type="ARBA" id="ARBA00035520"/>
    </source>
</evidence>
<evidence type="ECO:0000256" key="5">
    <source>
        <dbReference type="ARBA" id="ARBA00035294"/>
    </source>
</evidence>
<evidence type="ECO:0000256" key="3">
    <source>
        <dbReference type="ARBA" id="ARBA00023274"/>
    </source>
</evidence>
<dbReference type="SUPFAM" id="SSF54995">
    <property type="entry name" value="Ribosomal protein S6"/>
    <property type="match status" value="1"/>
</dbReference>
<evidence type="ECO:0000313" key="8">
    <source>
        <dbReference type="Proteomes" id="UP000501812"/>
    </source>
</evidence>
<protein>
    <recommendedName>
        <fullName evidence="5">Small ribosomal subunit protein bS6</fullName>
    </recommendedName>
    <alternativeName>
        <fullName evidence="6">30S ribosomal protein S6</fullName>
    </alternativeName>
</protein>
<dbReference type="GO" id="GO:0005840">
    <property type="term" value="C:ribosome"/>
    <property type="evidence" value="ECO:0007669"/>
    <property type="project" value="UniProtKB-KW"/>
</dbReference>
<evidence type="ECO:0000256" key="2">
    <source>
        <dbReference type="ARBA" id="ARBA00022980"/>
    </source>
</evidence>
<keyword evidence="3" id="KW-0687">Ribonucleoprotein</keyword>
<dbReference type="InterPro" id="IPR035980">
    <property type="entry name" value="Ribosomal_bS6_sf"/>
</dbReference>
<name>A0A858RLX6_9BACT</name>
<keyword evidence="8" id="KW-1185">Reference proteome</keyword>
<dbReference type="InterPro" id="IPR020814">
    <property type="entry name" value="Ribosomal_S6_plastid/chlpt"/>
</dbReference>
<dbReference type="GO" id="GO:1990904">
    <property type="term" value="C:ribonucleoprotein complex"/>
    <property type="evidence" value="ECO:0007669"/>
    <property type="project" value="UniProtKB-KW"/>
</dbReference>
<comment type="similarity">
    <text evidence="1">Belongs to the bacterial ribosomal protein bS6 family.</text>
</comment>
<accession>A0A858RLX6</accession>
<dbReference type="RefSeq" id="WP_169455393.1">
    <property type="nucleotide sequence ID" value="NZ_CP051774.1"/>
</dbReference>
<dbReference type="GO" id="GO:0019843">
    <property type="term" value="F:rRNA binding"/>
    <property type="evidence" value="ECO:0007669"/>
    <property type="project" value="InterPro"/>
</dbReference>
<dbReference type="GO" id="GO:0006412">
    <property type="term" value="P:translation"/>
    <property type="evidence" value="ECO:0007669"/>
    <property type="project" value="InterPro"/>
</dbReference>
<dbReference type="CDD" id="cd00473">
    <property type="entry name" value="bS6"/>
    <property type="match status" value="1"/>
</dbReference>
<dbReference type="NCBIfam" id="TIGR00166">
    <property type="entry name" value="S6"/>
    <property type="match status" value="1"/>
</dbReference>
<gene>
    <name evidence="7" type="primary">rpsF</name>
    <name evidence="7" type="ORF">HHL09_14755</name>
</gene>
<sequence>MSRKYEGLIVLNTKSIEGSVEDLVTAVSKEIEAEGAKLDEVQQLGRKKFAYNSRHLESGHYVNYFFKAEPAAIDRIQAKLKLNGNVHLQHFQRVA</sequence>
<dbReference type="Gene3D" id="3.30.70.60">
    <property type="match status" value="1"/>
</dbReference>
<dbReference type="AlphaFoldDB" id="A0A858RLX6"/>
<dbReference type="InterPro" id="IPR000529">
    <property type="entry name" value="Ribosomal_bS6"/>
</dbReference>
<dbReference type="Proteomes" id="UP000501812">
    <property type="component" value="Chromosome"/>
</dbReference>
<reference evidence="7 8" key="1">
    <citation type="submission" date="2020-04" db="EMBL/GenBank/DDBJ databases">
        <title>Luteolibacter sp. G-1-1-1 isolated from soil.</title>
        <authorList>
            <person name="Dahal R.H."/>
        </authorList>
    </citation>
    <scope>NUCLEOTIDE SEQUENCE [LARGE SCALE GENOMIC DNA]</scope>
    <source>
        <strain evidence="7 8">G-1-1-1</strain>
    </source>
</reference>
<keyword evidence="2 7" id="KW-0689">Ribosomal protein</keyword>
<dbReference type="GO" id="GO:0003735">
    <property type="term" value="F:structural constituent of ribosome"/>
    <property type="evidence" value="ECO:0007669"/>
    <property type="project" value="InterPro"/>
</dbReference>
<dbReference type="EMBL" id="CP051774">
    <property type="protein sequence ID" value="QJE96993.1"/>
    <property type="molecule type" value="Genomic_DNA"/>
</dbReference>